<dbReference type="Gene3D" id="3.60.10.10">
    <property type="entry name" value="Endonuclease/exonuclease/phosphatase"/>
    <property type="match status" value="1"/>
</dbReference>
<organism evidence="3 4">
    <name type="scientific">Nocardioides jishulii</name>
    <dbReference type="NCBI Taxonomy" id="2575440"/>
    <lineage>
        <taxon>Bacteria</taxon>
        <taxon>Bacillati</taxon>
        <taxon>Actinomycetota</taxon>
        <taxon>Actinomycetes</taxon>
        <taxon>Propionibacteriales</taxon>
        <taxon>Nocardioidaceae</taxon>
        <taxon>Nocardioides</taxon>
    </lineage>
</organism>
<dbReference type="InterPro" id="IPR047971">
    <property type="entry name" value="ExeM-like"/>
</dbReference>
<feature type="region of interest" description="Disordered" evidence="1">
    <location>
        <begin position="210"/>
        <end position="259"/>
    </location>
</feature>
<comment type="caution">
    <text evidence="3">The sequence shown here is derived from an EMBL/GenBank/DDBJ whole genome shotgun (WGS) entry which is preliminary data.</text>
</comment>
<dbReference type="PANTHER" id="PTHR42834:SF1">
    <property type="entry name" value="ENDONUCLEASE_EXONUCLEASE_PHOSPHATASE FAMILY PROTEIN (AFU_ORTHOLOGUE AFUA_3G09210)"/>
    <property type="match status" value="1"/>
</dbReference>
<feature type="domain" description="LTD" evidence="2">
    <location>
        <begin position="44"/>
        <end position="203"/>
    </location>
</feature>
<dbReference type="InterPro" id="IPR001322">
    <property type="entry name" value="Lamin_tail_dom"/>
</dbReference>
<keyword evidence="3" id="KW-0540">Nuclease</keyword>
<dbReference type="AlphaFoldDB" id="A0A4U2YN00"/>
<keyword evidence="4" id="KW-1185">Reference proteome</keyword>
<dbReference type="Pfam" id="PF00932">
    <property type="entry name" value="LTD"/>
    <property type="match status" value="1"/>
</dbReference>
<dbReference type="Proteomes" id="UP000307808">
    <property type="component" value="Unassembled WGS sequence"/>
</dbReference>
<reference evidence="3 4" key="1">
    <citation type="submission" date="2019-04" db="EMBL/GenBank/DDBJ databases">
        <authorList>
            <person name="Dong K."/>
        </authorList>
    </citation>
    <scope>NUCLEOTIDE SEQUENCE [LARGE SCALE GENOMIC DNA]</scope>
    <source>
        <strain evidence="4">dk3543</strain>
    </source>
</reference>
<keyword evidence="3" id="KW-0378">Hydrolase</keyword>
<name>A0A4U2YN00_9ACTN</name>
<dbReference type="FunFam" id="3.60.10.10:FF:000072">
    <property type="entry name" value="Extracellular nuclease"/>
    <property type="match status" value="1"/>
</dbReference>
<dbReference type="PANTHER" id="PTHR42834">
    <property type="entry name" value="ENDONUCLEASE/EXONUCLEASE/PHOSPHATASE FAMILY PROTEIN (AFU_ORTHOLOGUE AFUA_3G09210)"/>
    <property type="match status" value="1"/>
</dbReference>
<dbReference type="RefSeq" id="WP_137065483.1">
    <property type="nucleotide sequence ID" value="NZ_CP040748.1"/>
</dbReference>
<evidence type="ECO:0000259" key="2">
    <source>
        <dbReference type="PROSITE" id="PS51841"/>
    </source>
</evidence>
<dbReference type="SUPFAM" id="SSF56219">
    <property type="entry name" value="DNase I-like"/>
    <property type="match status" value="1"/>
</dbReference>
<dbReference type="PROSITE" id="PS51841">
    <property type="entry name" value="LTD"/>
    <property type="match status" value="1"/>
</dbReference>
<dbReference type="GO" id="GO:0004519">
    <property type="term" value="F:endonuclease activity"/>
    <property type="evidence" value="ECO:0007669"/>
    <property type="project" value="UniProtKB-KW"/>
</dbReference>
<accession>A0A4U2YN00</accession>
<sequence length="964" mass="99422">MRAAPARGKGGRTATSTGSSLTRPATWAIVTVTALATAGASVVAPVRAGAADVGATLLLSEYVEGSGNNKALELHNASGAPVELAAEGYDVQIHFNGATAPGVTIALTGTVAPGDVHVLAHAEAAAEVLAQADQRVTASLFNGDDAVVVRRAGVVVDSVGQVGVDPGTQWGSGLVSTADNTLRRLPSVTVGDTDPTDAYDPIDGWDGFAVDTFDGLGRHGNGAGPDPDPDPEPEPGTPDPTCGAAATPIGTVQGPGDTTPVSTPVAIEGVVVGDHEGPAPALRGFYLQDAGDGDRATSDAVFVFNGNDDRVALGDRVRVVGTPAEYQGQTQVGATTSLTVCGTAQEVDPTSLTFPTTPATLESLEGMLVRVPQTMSVTEHFQLGRFGQVVVSSGGRLQQPTDVVAPGEESAALQASNDARRLIIDDSSQAQNPDPVPWGRAGEPLSATNTLRGGDTVTAAVGVLTYTWGGNSASPNAYRLRPLGALGGRAVFEPTNRRPAGPPDVGGRLRVAGMNVLNYFNTFTGCTLGVGGETDDCRGADDAVEFERQASKTVAALAGMDADVVGLVEIENDGYSASSALADLTDRLEAVEGAGEWSWVDADAGTGQLNALGTDAIKVGLIYRSGAVTPVGRTAVLNTESFVTGGDAEPRNRPAIMQSFREDATGAVFSVVVNHLKSKGSACAVPDAGDGQGECNQVRVNAARELAAWIATDPTGVDDDDVLILGDLNAYAKEDPVRVLEEAGYTNLVDERLGEGSYSYVFDGQWGSLDHALGTASLDGQVTGAAPWWVNADEPSVLDYNTNFKSPAQVDALYSPDEFRNSDHDPVLVGLSLATPPSGAVLGAGWVDAVPGGRGQQKAFFALAAHLPRAGADAGILLTHRDVSAKLNLVAVGAARVRVREGGGLTFTGSARVNQVPGHRYELTVVDGGRRDLLRLRVWEPAGSTVLYDSRLQRVQGTVQVEID</sequence>
<evidence type="ECO:0000313" key="4">
    <source>
        <dbReference type="Proteomes" id="UP000307808"/>
    </source>
</evidence>
<dbReference type="NCBIfam" id="NF033681">
    <property type="entry name" value="ExeM_NucH_DNase"/>
    <property type="match status" value="1"/>
</dbReference>
<dbReference type="EMBL" id="SZPY01000002">
    <property type="protein sequence ID" value="TKI62214.1"/>
    <property type="molecule type" value="Genomic_DNA"/>
</dbReference>
<dbReference type="OrthoDB" id="1016457at2"/>
<gene>
    <name evidence="3" type="ORF">FC770_07305</name>
</gene>
<evidence type="ECO:0000256" key="1">
    <source>
        <dbReference type="SAM" id="MobiDB-lite"/>
    </source>
</evidence>
<dbReference type="CDD" id="cd10283">
    <property type="entry name" value="MnuA_DNase1-like"/>
    <property type="match status" value="1"/>
</dbReference>
<proteinExistence type="predicted"/>
<keyword evidence="3" id="KW-0255">Endonuclease</keyword>
<dbReference type="InterPro" id="IPR036691">
    <property type="entry name" value="Endo/exonu/phosph_ase_sf"/>
</dbReference>
<evidence type="ECO:0000313" key="3">
    <source>
        <dbReference type="EMBL" id="TKI62214.1"/>
    </source>
</evidence>
<dbReference type="CDD" id="cd04486">
    <property type="entry name" value="YhcR_OBF_like"/>
    <property type="match status" value="1"/>
</dbReference>
<protein>
    <submittedName>
        <fullName evidence="3">ExeM/NucH family extracellular endonuclease</fullName>
    </submittedName>
</protein>